<organism evidence="1 2">
    <name type="scientific">Bacillus subtilis</name>
    <dbReference type="NCBI Taxonomy" id="1423"/>
    <lineage>
        <taxon>Bacteria</taxon>
        <taxon>Bacillati</taxon>
        <taxon>Bacillota</taxon>
        <taxon>Bacilli</taxon>
        <taxon>Bacillales</taxon>
        <taxon>Bacillaceae</taxon>
        <taxon>Bacillus</taxon>
    </lineage>
</organism>
<gene>
    <name evidence="1" type="ORF">SC09_contig10orf00016</name>
</gene>
<evidence type="ECO:0000313" key="1">
    <source>
        <dbReference type="EMBL" id="KIU09844.1"/>
    </source>
</evidence>
<evidence type="ECO:0000313" key="2">
    <source>
        <dbReference type="Proteomes" id="UP000032247"/>
    </source>
</evidence>
<accession>A0A0D1JBT6</accession>
<dbReference type="Proteomes" id="UP000032247">
    <property type="component" value="Unassembled WGS sequence"/>
</dbReference>
<sequence>MGRKILIADIFKKEGKEHLCLIENPVDINAVYDEAYQLRKQHKCDLWVRILRLSAETSEIENVMFSYQSHNELDI</sequence>
<name>A0A0D1JBT6_BACIU</name>
<dbReference type="EMBL" id="JXBC01000007">
    <property type="protein sequence ID" value="KIU09844.1"/>
    <property type="molecule type" value="Genomic_DNA"/>
</dbReference>
<reference evidence="1 2" key="1">
    <citation type="submission" date="2014-12" db="EMBL/GenBank/DDBJ databases">
        <title>Comparative genome analysis of Bacillus coagulans HM-08, Clostridium butyricum HM-68, Bacillus subtilis HM-66 and Bacillus licheniformis BL-09.</title>
        <authorList>
            <person name="Zhang H."/>
        </authorList>
    </citation>
    <scope>NUCLEOTIDE SEQUENCE [LARGE SCALE GENOMIC DNA]</scope>
    <source>
        <strain evidence="1 2">HM-66</strain>
    </source>
</reference>
<dbReference type="PATRIC" id="fig|1423.173.peg.3694"/>
<protein>
    <submittedName>
        <fullName evidence="1">Uncharacterized protein</fullName>
    </submittedName>
</protein>
<proteinExistence type="predicted"/>
<comment type="caution">
    <text evidence="1">The sequence shown here is derived from an EMBL/GenBank/DDBJ whole genome shotgun (WGS) entry which is preliminary data.</text>
</comment>
<dbReference type="AlphaFoldDB" id="A0A0D1JBT6"/>